<proteinExistence type="inferred from homology"/>
<dbReference type="CDD" id="cd13890">
    <property type="entry name" value="CuRO_3_CueO_FtsP"/>
    <property type="match status" value="1"/>
</dbReference>
<evidence type="ECO:0000256" key="9">
    <source>
        <dbReference type="ARBA" id="ARBA00048092"/>
    </source>
</evidence>
<dbReference type="AlphaFoldDB" id="A0A4R2ILR5"/>
<organism evidence="13 14">
    <name type="scientific">Actinocrispum wychmicini</name>
    <dbReference type="NCBI Taxonomy" id="1213861"/>
    <lineage>
        <taxon>Bacteria</taxon>
        <taxon>Bacillati</taxon>
        <taxon>Actinomycetota</taxon>
        <taxon>Actinomycetes</taxon>
        <taxon>Pseudonocardiales</taxon>
        <taxon>Pseudonocardiaceae</taxon>
        <taxon>Actinocrispum</taxon>
    </lineage>
</organism>
<protein>
    <recommendedName>
        <fullName evidence="6">Multicopper oxidase CueO</fullName>
        <ecNumber evidence="5">1.16.3.4</ecNumber>
    </recommendedName>
    <alternativeName>
        <fullName evidence="7">Copper efflux oxidase</fullName>
    </alternativeName>
    <alternativeName>
        <fullName evidence="8">Cuprous oxidase</fullName>
    </alternativeName>
</protein>
<feature type="domain" description="Plastocyanin-like" evidence="12">
    <location>
        <begin position="67"/>
        <end position="180"/>
    </location>
</feature>
<dbReference type="PROSITE" id="PS00080">
    <property type="entry name" value="MULTICOPPER_OXIDASE2"/>
    <property type="match status" value="1"/>
</dbReference>
<evidence type="ECO:0000313" key="13">
    <source>
        <dbReference type="EMBL" id="TCO45246.1"/>
    </source>
</evidence>
<dbReference type="OrthoDB" id="345021at2"/>
<dbReference type="InterPro" id="IPR006311">
    <property type="entry name" value="TAT_signal"/>
</dbReference>
<dbReference type="Proteomes" id="UP000295680">
    <property type="component" value="Unassembled WGS sequence"/>
</dbReference>
<keyword evidence="4" id="KW-0560">Oxidoreductase</keyword>
<evidence type="ECO:0000256" key="8">
    <source>
        <dbReference type="ARBA" id="ARBA00043090"/>
    </source>
</evidence>
<dbReference type="Pfam" id="PF07731">
    <property type="entry name" value="Cu-oxidase_2"/>
    <property type="match status" value="1"/>
</dbReference>
<reference evidence="13 14" key="1">
    <citation type="submission" date="2019-03" db="EMBL/GenBank/DDBJ databases">
        <title>Genomic Encyclopedia of Type Strains, Phase IV (KMG-IV): sequencing the most valuable type-strain genomes for metagenomic binning, comparative biology and taxonomic classification.</title>
        <authorList>
            <person name="Goeker M."/>
        </authorList>
    </citation>
    <scope>NUCLEOTIDE SEQUENCE [LARGE SCALE GENOMIC DNA]</scope>
    <source>
        <strain evidence="13 14">DSM 45934</strain>
    </source>
</reference>
<evidence type="ECO:0000256" key="2">
    <source>
        <dbReference type="ARBA" id="ARBA00011245"/>
    </source>
</evidence>
<comment type="caution">
    <text evidence="13">The sequence shown here is derived from an EMBL/GenBank/DDBJ whole genome shotgun (WGS) entry which is preliminary data.</text>
</comment>
<dbReference type="InterPro" id="IPR002355">
    <property type="entry name" value="Cu_oxidase_Cu_BS"/>
</dbReference>
<dbReference type="InterPro" id="IPR011707">
    <property type="entry name" value="Cu-oxidase-like_N"/>
</dbReference>
<dbReference type="InterPro" id="IPR011706">
    <property type="entry name" value="Cu-oxidase_C"/>
</dbReference>
<dbReference type="EMBL" id="SLWS01000021">
    <property type="protein sequence ID" value="TCO45246.1"/>
    <property type="molecule type" value="Genomic_DNA"/>
</dbReference>
<dbReference type="PANTHER" id="PTHR48267">
    <property type="entry name" value="CUPREDOXIN SUPERFAMILY PROTEIN"/>
    <property type="match status" value="1"/>
</dbReference>
<dbReference type="InterPro" id="IPR019546">
    <property type="entry name" value="TAT_signal_bac_arc"/>
</dbReference>
<dbReference type="PANTHER" id="PTHR48267:SF1">
    <property type="entry name" value="BILIRUBIN OXIDASE"/>
    <property type="match status" value="1"/>
</dbReference>
<sequence length="473" mass="52377">MLDRREFVKLVGAGGAVLALTECGVGNARPAAVPALPPFSVPLRIPPVARPDRQDATTDYYRVRMAETQAEVYPGLQTKVLTYNGQFPAATIVAKRGRRAVVTQYNGTSRPTAVHLHGAHLPRKDDGHPMDLVEAGQERVYEYPNTQPGATLWYHDHAHHTEAEQVYRGLAGLYVLDDEAEHDLGLPDGEYDVPLMLRDAQFDPAGQLVFVLAGFAGRQTLLVNGRPQPYFEVAARKYRFRLLNCSNDRTFRLRLSDNRPFQLIGSDSGLLPAPVTVTDFDLSPGERVEAVVDFAPYEIGAQVTLTNDLAEVESAKSVMRFDIARTAADHSRVPPTLRPLPDLGEATVERHILMRVNLGATISSLLDDKVYDPNRIDQRVKLGTTEIWTITNTDVQAGIPHNMHLHLEQFQVLDRDGKPVTGHETGLKDTVLVPAGGNVRIKVRFTDHPGLFVYHCHMLDHSALGMMGQMEIT</sequence>
<feature type="domain" description="Plastocyanin-like" evidence="10">
    <location>
        <begin position="220"/>
        <end position="295"/>
    </location>
</feature>
<evidence type="ECO:0000256" key="4">
    <source>
        <dbReference type="ARBA" id="ARBA00023002"/>
    </source>
</evidence>
<evidence type="ECO:0000259" key="12">
    <source>
        <dbReference type="Pfam" id="PF07732"/>
    </source>
</evidence>
<feature type="domain" description="Plastocyanin-like" evidence="11">
    <location>
        <begin position="363"/>
        <end position="471"/>
    </location>
</feature>
<gene>
    <name evidence="13" type="ORF">EV192_12110</name>
</gene>
<dbReference type="Pfam" id="PF07732">
    <property type="entry name" value="Cu-oxidase_3"/>
    <property type="match status" value="1"/>
</dbReference>
<dbReference type="PROSITE" id="PS51318">
    <property type="entry name" value="TAT"/>
    <property type="match status" value="1"/>
</dbReference>
<evidence type="ECO:0000256" key="1">
    <source>
        <dbReference type="ARBA" id="ARBA00010609"/>
    </source>
</evidence>
<dbReference type="GO" id="GO:0005507">
    <property type="term" value="F:copper ion binding"/>
    <property type="evidence" value="ECO:0007669"/>
    <property type="project" value="InterPro"/>
</dbReference>
<dbReference type="GO" id="GO:0016491">
    <property type="term" value="F:oxidoreductase activity"/>
    <property type="evidence" value="ECO:0007669"/>
    <property type="project" value="UniProtKB-KW"/>
</dbReference>
<evidence type="ECO:0000256" key="5">
    <source>
        <dbReference type="ARBA" id="ARBA00038978"/>
    </source>
</evidence>
<evidence type="ECO:0000256" key="7">
    <source>
        <dbReference type="ARBA" id="ARBA00042896"/>
    </source>
</evidence>
<dbReference type="InterPro" id="IPR008972">
    <property type="entry name" value="Cupredoxin"/>
</dbReference>
<name>A0A4R2ILR5_9PSEU</name>
<dbReference type="Pfam" id="PF00394">
    <property type="entry name" value="Cu-oxidase"/>
    <property type="match status" value="1"/>
</dbReference>
<accession>A0A4R2ILR5</accession>
<evidence type="ECO:0000256" key="3">
    <source>
        <dbReference type="ARBA" id="ARBA00022723"/>
    </source>
</evidence>
<evidence type="ECO:0000259" key="11">
    <source>
        <dbReference type="Pfam" id="PF07731"/>
    </source>
</evidence>
<dbReference type="SUPFAM" id="SSF49503">
    <property type="entry name" value="Cupredoxins"/>
    <property type="match status" value="3"/>
</dbReference>
<comment type="similarity">
    <text evidence="1">Belongs to the multicopper oxidase family.</text>
</comment>
<evidence type="ECO:0000313" key="14">
    <source>
        <dbReference type="Proteomes" id="UP000295680"/>
    </source>
</evidence>
<dbReference type="InterPro" id="IPR045087">
    <property type="entry name" value="Cu-oxidase_fam"/>
</dbReference>
<comment type="catalytic activity">
    <reaction evidence="9">
        <text>4 Cu(+) + O2 + 4 H(+) = 4 Cu(2+) + 2 H2O</text>
        <dbReference type="Rhea" id="RHEA:30083"/>
        <dbReference type="ChEBI" id="CHEBI:15377"/>
        <dbReference type="ChEBI" id="CHEBI:15378"/>
        <dbReference type="ChEBI" id="CHEBI:15379"/>
        <dbReference type="ChEBI" id="CHEBI:29036"/>
        <dbReference type="ChEBI" id="CHEBI:49552"/>
        <dbReference type="EC" id="1.16.3.4"/>
    </reaction>
    <physiologicalReaction direction="left-to-right" evidence="9">
        <dbReference type="Rhea" id="RHEA:30084"/>
    </physiologicalReaction>
</comment>
<comment type="subunit">
    <text evidence="2">Monomer.</text>
</comment>
<keyword evidence="14" id="KW-1185">Reference proteome</keyword>
<dbReference type="NCBIfam" id="TIGR01409">
    <property type="entry name" value="TAT_signal_seq"/>
    <property type="match status" value="1"/>
</dbReference>
<keyword evidence="3" id="KW-0479">Metal-binding</keyword>
<dbReference type="InterPro" id="IPR001117">
    <property type="entry name" value="Cu-oxidase_2nd"/>
</dbReference>
<evidence type="ECO:0000256" key="6">
    <source>
        <dbReference type="ARBA" id="ARBA00041027"/>
    </source>
</evidence>
<evidence type="ECO:0000259" key="10">
    <source>
        <dbReference type="Pfam" id="PF00394"/>
    </source>
</evidence>
<dbReference type="EC" id="1.16.3.4" evidence="5"/>
<dbReference type="Gene3D" id="2.60.40.420">
    <property type="entry name" value="Cupredoxins - blue copper proteins"/>
    <property type="match status" value="3"/>
</dbReference>